<keyword evidence="2" id="KW-1185">Reference proteome</keyword>
<comment type="caution">
    <text evidence="1">The sequence shown here is derived from an EMBL/GenBank/DDBJ whole genome shotgun (WGS) entry which is preliminary data.</text>
</comment>
<protein>
    <submittedName>
        <fullName evidence="1">Uncharacterized protein</fullName>
    </submittedName>
</protein>
<evidence type="ECO:0000313" key="1">
    <source>
        <dbReference type="EMBL" id="CVK18498.1"/>
    </source>
</evidence>
<gene>
    <name evidence="1" type="ORF">SSPH_01136</name>
</gene>
<evidence type="ECO:0000313" key="2">
    <source>
        <dbReference type="Proteomes" id="UP000245702"/>
    </source>
</evidence>
<proteinExistence type="predicted"/>
<accession>A0ABM9W008</accession>
<sequence>MDHQYREPKDCNCNGEPGCMVCDGGLSICKVCGLMEGSLTTDCPGEWSGKKSEEIYAGNLDYREGQGWVEEKNPTNQMWERARNGTL</sequence>
<reference evidence="1 2" key="1">
    <citation type="submission" date="2016-01" db="EMBL/GenBank/DDBJ databases">
        <authorList>
            <person name="Brown R."/>
        </authorList>
    </citation>
    <scope>NUCLEOTIDE SEQUENCE [LARGE SCALE GENOMIC DNA]</scope>
    <source>
        <strain evidence="1">Sporomusa sphaeroides DSM 2875</strain>
    </source>
</reference>
<dbReference type="Proteomes" id="UP000245702">
    <property type="component" value="Unassembled WGS sequence"/>
</dbReference>
<dbReference type="RefSeq" id="WP_075756417.1">
    <property type="nucleotide sequence ID" value="NZ_CP146991.1"/>
</dbReference>
<organism evidence="1 2">
    <name type="scientific">Sporomusa sphaeroides DSM 2875</name>
    <dbReference type="NCBI Taxonomy" id="1337886"/>
    <lineage>
        <taxon>Bacteria</taxon>
        <taxon>Bacillati</taxon>
        <taxon>Bacillota</taxon>
        <taxon>Negativicutes</taxon>
        <taxon>Selenomonadales</taxon>
        <taxon>Sporomusaceae</taxon>
        <taxon>Sporomusa</taxon>
    </lineage>
</organism>
<name>A0ABM9W008_9FIRM</name>
<dbReference type="EMBL" id="FCOW01000004">
    <property type="protein sequence ID" value="CVK18498.1"/>
    <property type="molecule type" value="Genomic_DNA"/>
</dbReference>